<evidence type="ECO:0000256" key="1">
    <source>
        <dbReference type="SAM" id="MobiDB-lite"/>
    </source>
</evidence>
<dbReference type="Proteomes" id="UP001221142">
    <property type="component" value="Unassembled WGS sequence"/>
</dbReference>
<accession>A0AAD7F8Y3</accession>
<name>A0AAD7F8Y3_9AGAR</name>
<feature type="compositionally biased region" description="Basic residues" evidence="1">
    <location>
        <begin position="87"/>
        <end position="100"/>
    </location>
</feature>
<proteinExistence type="predicted"/>
<evidence type="ECO:0000313" key="3">
    <source>
        <dbReference type="Proteomes" id="UP001221142"/>
    </source>
</evidence>
<reference evidence="2" key="1">
    <citation type="submission" date="2023-03" db="EMBL/GenBank/DDBJ databases">
        <title>Massive genome expansion in bonnet fungi (Mycena s.s.) driven by repeated elements and novel gene families across ecological guilds.</title>
        <authorList>
            <consortium name="Lawrence Berkeley National Laboratory"/>
            <person name="Harder C.B."/>
            <person name="Miyauchi S."/>
            <person name="Viragh M."/>
            <person name="Kuo A."/>
            <person name="Thoen E."/>
            <person name="Andreopoulos B."/>
            <person name="Lu D."/>
            <person name="Skrede I."/>
            <person name="Drula E."/>
            <person name="Henrissat B."/>
            <person name="Morin E."/>
            <person name="Kohler A."/>
            <person name="Barry K."/>
            <person name="LaButti K."/>
            <person name="Morin E."/>
            <person name="Salamov A."/>
            <person name="Lipzen A."/>
            <person name="Mereny Z."/>
            <person name="Hegedus B."/>
            <person name="Baldrian P."/>
            <person name="Stursova M."/>
            <person name="Weitz H."/>
            <person name="Taylor A."/>
            <person name="Grigoriev I.V."/>
            <person name="Nagy L.G."/>
            <person name="Martin F."/>
            <person name="Kauserud H."/>
        </authorList>
    </citation>
    <scope>NUCLEOTIDE SEQUENCE</scope>
    <source>
        <strain evidence="2">9284</strain>
    </source>
</reference>
<comment type="caution">
    <text evidence="2">The sequence shown here is derived from an EMBL/GenBank/DDBJ whole genome shotgun (WGS) entry which is preliminary data.</text>
</comment>
<feature type="region of interest" description="Disordered" evidence="1">
    <location>
        <begin position="62"/>
        <end position="116"/>
    </location>
</feature>
<dbReference type="EMBL" id="JARKIF010000039">
    <property type="protein sequence ID" value="KAJ7609637.1"/>
    <property type="molecule type" value="Genomic_DNA"/>
</dbReference>
<gene>
    <name evidence="2" type="ORF">FB45DRAFT_1038735</name>
</gene>
<organism evidence="2 3">
    <name type="scientific">Roridomyces roridus</name>
    <dbReference type="NCBI Taxonomy" id="1738132"/>
    <lineage>
        <taxon>Eukaryota</taxon>
        <taxon>Fungi</taxon>
        <taxon>Dikarya</taxon>
        <taxon>Basidiomycota</taxon>
        <taxon>Agaricomycotina</taxon>
        <taxon>Agaricomycetes</taxon>
        <taxon>Agaricomycetidae</taxon>
        <taxon>Agaricales</taxon>
        <taxon>Marasmiineae</taxon>
        <taxon>Mycenaceae</taxon>
        <taxon>Roridomyces</taxon>
    </lineage>
</organism>
<keyword evidence="3" id="KW-1185">Reference proteome</keyword>
<evidence type="ECO:0000313" key="2">
    <source>
        <dbReference type="EMBL" id="KAJ7609637.1"/>
    </source>
</evidence>
<dbReference type="AlphaFoldDB" id="A0AAD7F8Y3"/>
<sequence>MSDTTTAPNLDQAYLGPPIVCQQYDLREGLLCENAARIQREDRGVVPEGEEVDLDYPPHVSSIATPLVVPPPSLTRPARLSASAKSNSKKREKARSKRQQAARAAEAAVDPPTPNPRVLKKAAASSLINLSFAAADFRAAHPRWTGLPGTANHPLLVHTHDAEFLKEHLQYADWQGEKTHVLLDKHGHVIGTLVAPPVPGESCMTAFII</sequence>
<protein>
    <submittedName>
        <fullName evidence="2">Uncharacterized protein</fullName>
    </submittedName>
</protein>